<accession>A0A6C0Y3M4</accession>
<protein>
    <submittedName>
        <fullName evidence="1">Uncharacterized protein</fullName>
    </submittedName>
</protein>
<dbReference type="AlphaFoldDB" id="A0A6C0Y3M4"/>
<dbReference type="EMBL" id="CP044455">
    <property type="protein sequence ID" value="QIC70786.1"/>
    <property type="molecule type" value="Genomic_DNA"/>
</dbReference>
<gene>
    <name evidence="1" type="ORF">FSC09_10360</name>
</gene>
<reference evidence="1 2" key="1">
    <citation type="submission" date="2019-09" db="EMBL/GenBank/DDBJ databases">
        <title>Non-baumannii Acinetobacter spp. carrying blaNDM-1 isolated in China.</title>
        <authorList>
            <person name="Cui C."/>
            <person name="Chen C."/>
            <person name="Sun J."/>
            <person name="Liu Y."/>
        </authorList>
    </citation>
    <scope>NUCLEOTIDE SEQUENCE [LARGE SCALE GENOMIC DNA]</scope>
    <source>
        <strain evidence="1 2">B18</strain>
    </source>
</reference>
<proteinExistence type="predicted"/>
<sequence length="314" mass="34314">MNAPVHQNQNPFAVSAPQTQAMSTVQSDSQRAIAEVQAALVIAKQFPRNPIEAYDRVMNACQRPGLAQSAVYSYARGGTSVTGPSIRLAEMLAQNWGNIQYGIRELSSENGESTVEAFAWDVETNTRQTKVFQVPHIRYTRQGTKKLTDPRDIYELVANNGARRLRACILGVIPGDVVDAAVDQCEKTIHANADTSPEGVQKLVKAFEQFGVTKEDIEGFIQRRLEAITPANVVSLRKIFTSLRDGMSSAKDWFKNAKAVEVAAVEAPKQALDQAMFEQVKASVSSGDLDKAFVLSGEAGYQLSEQQHAEIVGL</sequence>
<dbReference type="RefSeq" id="WP_163146029.1">
    <property type="nucleotide sequence ID" value="NZ_CP044455.1"/>
</dbReference>
<dbReference type="Proteomes" id="UP000503440">
    <property type="component" value="Chromosome"/>
</dbReference>
<name>A0A6C0Y3M4_9GAMM</name>
<evidence type="ECO:0000313" key="1">
    <source>
        <dbReference type="EMBL" id="QIC70786.1"/>
    </source>
</evidence>
<organism evidence="1 2">
    <name type="scientific">Acinetobacter indicus</name>
    <dbReference type="NCBI Taxonomy" id="756892"/>
    <lineage>
        <taxon>Bacteria</taxon>
        <taxon>Pseudomonadati</taxon>
        <taxon>Pseudomonadota</taxon>
        <taxon>Gammaproteobacteria</taxon>
        <taxon>Moraxellales</taxon>
        <taxon>Moraxellaceae</taxon>
        <taxon>Acinetobacter</taxon>
    </lineage>
</organism>
<evidence type="ECO:0000313" key="2">
    <source>
        <dbReference type="Proteomes" id="UP000503440"/>
    </source>
</evidence>